<dbReference type="EMBL" id="CM023472">
    <property type="protein sequence ID" value="KAH7959207.1"/>
    <property type="molecule type" value="Genomic_DNA"/>
</dbReference>
<organism evidence="1 2">
    <name type="scientific">Dermacentor silvarum</name>
    <name type="common">Tick</name>
    <dbReference type="NCBI Taxonomy" id="543639"/>
    <lineage>
        <taxon>Eukaryota</taxon>
        <taxon>Metazoa</taxon>
        <taxon>Ecdysozoa</taxon>
        <taxon>Arthropoda</taxon>
        <taxon>Chelicerata</taxon>
        <taxon>Arachnida</taxon>
        <taxon>Acari</taxon>
        <taxon>Parasitiformes</taxon>
        <taxon>Ixodida</taxon>
        <taxon>Ixodoidea</taxon>
        <taxon>Ixodidae</taxon>
        <taxon>Rhipicephalinae</taxon>
        <taxon>Dermacentor</taxon>
    </lineage>
</organism>
<accession>A0ACB8D456</accession>
<reference evidence="1" key="1">
    <citation type="submission" date="2020-05" db="EMBL/GenBank/DDBJ databases">
        <title>Large-scale comparative analyses of tick genomes elucidate their genetic diversity and vector capacities.</title>
        <authorList>
            <person name="Jia N."/>
            <person name="Wang J."/>
            <person name="Shi W."/>
            <person name="Du L."/>
            <person name="Sun Y."/>
            <person name="Zhan W."/>
            <person name="Jiang J."/>
            <person name="Wang Q."/>
            <person name="Zhang B."/>
            <person name="Ji P."/>
            <person name="Sakyi L.B."/>
            <person name="Cui X."/>
            <person name="Yuan T."/>
            <person name="Jiang B."/>
            <person name="Yang W."/>
            <person name="Lam T.T.-Y."/>
            <person name="Chang Q."/>
            <person name="Ding S."/>
            <person name="Wang X."/>
            <person name="Zhu J."/>
            <person name="Ruan X."/>
            <person name="Zhao L."/>
            <person name="Wei J."/>
            <person name="Que T."/>
            <person name="Du C."/>
            <person name="Cheng J."/>
            <person name="Dai P."/>
            <person name="Han X."/>
            <person name="Huang E."/>
            <person name="Gao Y."/>
            <person name="Liu J."/>
            <person name="Shao H."/>
            <person name="Ye R."/>
            <person name="Li L."/>
            <person name="Wei W."/>
            <person name="Wang X."/>
            <person name="Wang C."/>
            <person name="Yang T."/>
            <person name="Huo Q."/>
            <person name="Li W."/>
            <person name="Guo W."/>
            <person name="Chen H."/>
            <person name="Zhou L."/>
            <person name="Ni X."/>
            <person name="Tian J."/>
            <person name="Zhou Y."/>
            <person name="Sheng Y."/>
            <person name="Liu T."/>
            <person name="Pan Y."/>
            <person name="Xia L."/>
            <person name="Li J."/>
            <person name="Zhao F."/>
            <person name="Cao W."/>
        </authorList>
    </citation>
    <scope>NUCLEOTIDE SEQUENCE</scope>
    <source>
        <strain evidence="1">Dsil-2018</strain>
    </source>
</reference>
<proteinExistence type="predicted"/>
<evidence type="ECO:0000313" key="1">
    <source>
        <dbReference type="EMBL" id="KAH7959207.1"/>
    </source>
</evidence>
<comment type="caution">
    <text evidence="1">The sequence shown here is derived from an EMBL/GenBank/DDBJ whole genome shotgun (WGS) entry which is preliminary data.</text>
</comment>
<sequence length="366" mass="40840">MKAEGKLNEQPISLMFPGQPSSMLTPPCGGIHQATSASFQPWLEAPPLQPVVRQAQVPCAALAGVQVTLENSDLWTKFYAIGNEMIITRPGRRMFPVMQVRVSGMEHSSYYMLLLDLVPMDNFRYRFLGNCWLPVEPATDSSPDDCVGGDGRPYLHENGPCLGSQWMMRPVNFGAVKLTNQKSNTAQKASDSQLHIYAQTHARKRSSDNNDVLWDILRTSTARHGHPIGMSRIRPADVPHTIMMLQSMRKYVPRVHVFAGSDVQQLDYRRFKTFVFPETGFISVTSYQNEQPNCEFRNVCAIDSADVVCYNDAVCRISVVCCLVVVYSVDACNFNVIAGKCVVSDANVFRLVAAIQYHVSVSAHQK</sequence>
<protein>
    <submittedName>
        <fullName evidence="1">Uncharacterized protein</fullName>
    </submittedName>
</protein>
<gene>
    <name evidence="1" type="ORF">HPB49_009176</name>
</gene>
<name>A0ACB8D456_DERSI</name>
<keyword evidence="2" id="KW-1185">Reference proteome</keyword>
<evidence type="ECO:0000313" key="2">
    <source>
        <dbReference type="Proteomes" id="UP000821865"/>
    </source>
</evidence>
<dbReference type="Proteomes" id="UP000821865">
    <property type="component" value="Chromosome 3"/>
</dbReference>